<dbReference type="PANTHER" id="PTHR30026">
    <property type="entry name" value="OUTER MEMBRANE PROTEIN TOLC"/>
    <property type="match status" value="1"/>
</dbReference>
<comment type="caution">
    <text evidence="10">The sequence shown here is derived from an EMBL/GenBank/DDBJ whole genome shotgun (WGS) entry which is preliminary data.</text>
</comment>
<keyword evidence="7" id="KW-0998">Cell outer membrane</keyword>
<keyword evidence="3" id="KW-0813">Transport</keyword>
<gene>
    <name evidence="10" type="ORF">GCM10010976_20510</name>
</gene>
<proteinExistence type="inferred from homology"/>
<sequence>MGKKNIFLLLCITTIAFVNAQEQINLEQAIALTIANNPQIKQAEASRLASTASIEKAKANYYPQLTANSGYTRLDPTGYVPFPTAQGIQDFAFIPIDNYNLNLELNINIYDFGRTNTGVKLAENGEETADVSLLRTKQELAFATIQIYYQIHFLQEAIKVQNKQIEAFNITLTQTKKLQENGEATNYEIMTTEVKVSSASDRLLDLQTDLSNAFIQLIQLTGQENIDTEKLVNNWLKIESPNALTTNINITNRPEFKLSELQTENATLQELLARRNFNPYLSANLQGGYKNAIQPDINLLQLNYVATAQLTIPLFNGFKNKASLKEAKALKDASDFNLENTSNQLEAEVKQAIENLNNSYQKIERSNLQVTQAEQAAELARLKYKNGVITNLDLLDAEIALSQSEINKLNTIFNYTLNTYRLRKAMGINLY</sequence>
<evidence type="ECO:0000256" key="4">
    <source>
        <dbReference type="ARBA" id="ARBA00022452"/>
    </source>
</evidence>
<evidence type="ECO:0000256" key="9">
    <source>
        <dbReference type="SAM" id="SignalP"/>
    </source>
</evidence>
<dbReference type="GO" id="GO:0015562">
    <property type="term" value="F:efflux transmembrane transporter activity"/>
    <property type="evidence" value="ECO:0007669"/>
    <property type="project" value="InterPro"/>
</dbReference>
<organism evidence="10 11">
    <name type="scientific">Bizionia arctica</name>
    <dbReference type="NCBI Taxonomy" id="1495645"/>
    <lineage>
        <taxon>Bacteria</taxon>
        <taxon>Pseudomonadati</taxon>
        <taxon>Bacteroidota</taxon>
        <taxon>Flavobacteriia</taxon>
        <taxon>Flavobacteriales</taxon>
        <taxon>Flavobacteriaceae</taxon>
        <taxon>Bizionia</taxon>
    </lineage>
</organism>
<evidence type="ECO:0000256" key="6">
    <source>
        <dbReference type="ARBA" id="ARBA00023136"/>
    </source>
</evidence>
<dbReference type="RefSeq" id="WP_188464451.1">
    <property type="nucleotide sequence ID" value="NZ_BMFQ01000002.1"/>
</dbReference>
<dbReference type="GO" id="GO:0015288">
    <property type="term" value="F:porin activity"/>
    <property type="evidence" value="ECO:0007669"/>
    <property type="project" value="TreeGrafter"/>
</dbReference>
<keyword evidence="11" id="KW-1185">Reference proteome</keyword>
<evidence type="ECO:0000256" key="7">
    <source>
        <dbReference type="ARBA" id="ARBA00023237"/>
    </source>
</evidence>
<reference evidence="10" key="2">
    <citation type="submission" date="2020-09" db="EMBL/GenBank/DDBJ databases">
        <authorList>
            <person name="Sun Q."/>
            <person name="Zhou Y."/>
        </authorList>
    </citation>
    <scope>NUCLEOTIDE SEQUENCE</scope>
    <source>
        <strain evidence="10">CGMCC 1.12751</strain>
    </source>
</reference>
<dbReference type="InterPro" id="IPR003423">
    <property type="entry name" value="OMP_efflux"/>
</dbReference>
<keyword evidence="8" id="KW-0175">Coiled coil</keyword>
<dbReference type="SUPFAM" id="SSF56954">
    <property type="entry name" value="Outer membrane efflux proteins (OEP)"/>
    <property type="match status" value="1"/>
</dbReference>
<dbReference type="Proteomes" id="UP000625976">
    <property type="component" value="Unassembled WGS sequence"/>
</dbReference>
<dbReference type="AlphaFoldDB" id="A0A917GK94"/>
<keyword evidence="4" id="KW-1134">Transmembrane beta strand</keyword>
<evidence type="ECO:0000256" key="5">
    <source>
        <dbReference type="ARBA" id="ARBA00022692"/>
    </source>
</evidence>
<dbReference type="InterPro" id="IPR051906">
    <property type="entry name" value="TolC-like"/>
</dbReference>
<dbReference type="PANTHER" id="PTHR30026:SF20">
    <property type="entry name" value="OUTER MEMBRANE PROTEIN TOLC"/>
    <property type="match status" value="1"/>
</dbReference>
<feature type="coiled-coil region" evidence="8">
    <location>
        <begin position="342"/>
        <end position="383"/>
    </location>
</feature>
<accession>A0A917GK94</accession>
<evidence type="ECO:0000256" key="3">
    <source>
        <dbReference type="ARBA" id="ARBA00022448"/>
    </source>
</evidence>
<protein>
    <submittedName>
        <fullName evidence="10">Outer membrane protein</fullName>
    </submittedName>
</protein>
<name>A0A917GK94_9FLAO</name>
<evidence type="ECO:0000256" key="8">
    <source>
        <dbReference type="SAM" id="Coils"/>
    </source>
</evidence>
<evidence type="ECO:0000313" key="11">
    <source>
        <dbReference type="Proteomes" id="UP000625976"/>
    </source>
</evidence>
<comment type="subcellular location">
    <subcellularLocation>
        <location evidence="1">Cell outer membrane</location>
    </subcellularLocation>
</comment>
<keyword evidence="5" id="KW-0812">Transmembrane</keyword>
<dbReference type="GO" id="GO:1990281">
    <property type="term" value="C:efflux pump complex"/>
    <property type="evidence" value="ECO:0007669"/>
    <property type="project" value="TreeGrafter"/>
</dbReference>
<keyword evidence="6" id="KW-0472">Membrane</keyword>
<keyword evidence="9" id="KW-0732">Signal</keyword>
<feature type="chain" id="PRO_5037363811" evidence="9">
    <location>
        <begin position="21"/>
        <end position="431"/>
    </location>
</feature>
<dbReference type="Pfam" id="PF02321">
    <property type="entry name" value="OEP"/>
    <property type="match status" value="2"/>
</dbReference>
<reference evidence="10" key="1">
    <citation type="journal article" date="2014" name="Int. J. Syst. Evol. Microbiol.">
        <title>Complete genome sequence of Corynebacterium casei LMG S-19264T (=DSM 44701T), isolated from a smear-ripened cheese.</title>
        <authorList>
            <consortium name="US DOE Joint Genome Institute (JGI-PGF)"/>
            <person name="Walter F."/>
            <person name="Albersmeier A."/>
            <person name="Kalinowski J."/>
            <person name="Ruckert C."/>
        </authorList>
    </citation>
    <scope>NUCLEOTIDE SEQUENCE</scope>
    <source>
        <strain evidence="10">CGMCC 1.12751</strain>
    </source>
</reference>
<evidence type="ECO:0000313" key="10">
    <source>
        <dbReference type="EMBL" id="GGG49079.1"/>
    </source>
</evidence>
<feature type="signal peptide" evidence="9">
    <location>
        <begin position="1"/>
        <end position="20"/>
    </location>
</feature>
<evidence type="ECO:0000256" key="1">
    <source>
        <dbReference type="ARBA" id="ARBA00004442"/>
    </source>
</evidence>
<evidence type="ECO:0000256" key="2">
    <source>
        <dbReference type="ARBA" id="ARBA00007613"/>
    </source>
</evidence>
<dbReference type="Gene3D" id="1.20.1600.10">
    <property type="entry name" value="Outer membrane efflux proteins (OEP)"/>
    <property type="match status" value="1"/>
</dbReference>
<comment type="similarity">
    <text evidence="2">Belongs to the outer membrane factor (OMF) (TC 1.B.17) family.</text>
</comment>
<dbReference type="EMBL" id="BMFQ01000002">
    <property type="protein sequence ID" value="GGG49079.1"/>
    <property type="molecule type" value="Genomic_DNA"/>
</dbReference>
<dbReference type="GO" id="GO:0009279">
    <property type="term" value="C:cell outer membrane"/>
    <property type="evidence" value="ECO:0007669"/>
    <property type="project" value="UniProtKB-SubCell"/>
</dbReference>